<dbReference type="AlphaFoldDB" id="D4DT49"/>
<dbReference type="EMBL" id="ADBF01000229">
    <property type="protein sequence ID" value="EFE49050.1"/>
    <property type="molecule type" value="Genomic_DNA"/>
</dbReference>
<dbReference type="Proteomes" id="UP000005536">
    <property type="component" value="Unassembled WGS sequence"/>
</dbReference>
<accession>D4DT49</accession>
<proteinExistence type="predicted"/>
<evidence type="ECO:0000313" key="2">
    <source>
        <dbReference type="Proteomes" id="UP000005536"/>
    </source>
</evidence>
<name>D4DT49_NEIEG</name>
<reference evidence="1 2" key="1">
    <citation type="submission" date="2010-02" db="EMBL/GenBank/DDBJ databases">
        <authorList>
            <person name="Weinstock G."/>
            <person name="Sodergren E."/>
            <person name="Clifton S."/>
            <person name="Fulton L."/>
            <person name="Fulton B."/>
            <person name="Courtney L."/>
            <person name="Fronick C."/>
            <person name="Harrison M."/>
            <person name="Strong C."/>
            <person name="Farmer C."/>
            <person name="Delahaunty K."/>
            <person name="Markovic C."/>
            <person name="Hall O."/>
            <person name="Minx P."/>
            <person name="Tomlinson C."/>
            <person name="Mitreva M."/>
            <person name="Nelson J."/>
            <person name="Hou S."/>
            <person name="Wollam A."/>
            <person name="Pepin K.H."/>
            <person name="Johnson M."/>
            <person name="Bhonagiri V."/>
            <person name="Zhang X."/>
            <person name="Suruliraj S."/>
            <person name="Warren W."/>
            <person name="Chinwalla A."/>
            <person name="Mardis E.R."/>
            <person name="Wilson R.K."/>
        </authorList>
    </citation>
    <scope>NUCLEOTIDE SEQUENCE [LARGE SCALE GENOMIC DNA]</scope>
    <source>
        <strain evidence="1 2">ATCC 29315</strain>
    </source>
</reference>
<protein>
    <submittedName>
        <fullName evidence="1">Uncharacterized protein</fullName>
    </submittedName>
</protein>
<evidence type="ECO:0000313" key="1">
    <source>
        <dbReference type="EMBL" id="EFE49050.1"/>
    </source>
</evidence>
<sequence>MRCEPAVRHSPALLRYMRPPVCGLSAGSDSNFIPTSSEAV</sequence>
<comment type="caution">
    <text evidence="1">The sequence shown here is derived from an EMBL/GenBank/DDBJ whole genome shotgun (WGS) entry which is preliminary data.</text>
</comment>
<gene>
    <name evidence="1" type="ORF">NEIELOOT_02250</name>
</gene>
<organism evidence="1 2">
    <name type="scientific">Neisseria elongata subsp. glycolytica ATCC 29315</name>
    <dbReference type="NCBI Taxonomy" id="546263"/>
    <lineage>
        <taxon>Bacteria</taxon>
        <taxon>Pseudomonadati</taxon>
        <taxon>Pseudomonadota</taxon>
        <taxon>Betaproteobacteria</taxon>
        <taxon>Neisseriales</taxon>
        <taxon>Neisseriaceae</taxon>
        <taxon>Neisseria</taxon>
    </lineage>
</organism>